<dbReference type="PANTHER" id="PTHR42800:SF1">
    <property type="entry name" value="EXOINULINASE INUD (AFU_ORTHOLOGUE AFUA_5G00480)"/>
    <property type="match status" value="1"/>
</dbReference>
<dbReference type="RefSeq" id="WP_038557243.1">
    <property type="nucleotide sequence ID" value="NZ_FOHT01000003.1"/>
</dbReference>
<dbReference type="Pfam" id="PF00251">
    <property type="entry name" value="Glyco_hydro_32N"/>
    <property type="match status" value="1"/>
</dbReference>
<sequence>MNHKNFNILAMLLLFFAVACSSGPTKTTEPIEEAKPFTEKYRPQFHFSPDSAWMNDPNGMVYYDGEYHLFYQYYPDSTVWGPMHWGHAISTDLMHWQHMPIALYPDSLGFIFSGSAVVDWNNTTGFGSAENPPLVAIFTYHDPKIVEAGGVDVESQAIAYSLDKGRSWTKYDGNPVIPNDGNQDFRDPNVIWNEEIQQWNLVLSAHDHVQIYTSDDLKNWKHESDFGIDAGTHDGVWECPDLFPLKVEGTNETKWVLIVNINPGGPNGGSGTQYFLGDFDGHQFIADSKDTSWVDWGRDNYAGVTWSDVPKEDGRRIFLGWMSNWAYANVVPTEEWRSAMTLPRTLSLVKKNDQYVLKSTPVKETELITDNSTKADIETVEISGEMTLNLGEVTLNQSHLTLELQVGETLPESFGILLENELGENVKFSYSTADKQFQFDRNQSGDMSFSDKFSGISVAPYKIGSTVKLEIFVDAASAEVFVDGGDLVMTEIFFNSQPFSKLKVFANGQSITLISAKAVNINSIW</sequence>
<reference evidence="8 10" key="1">
    <citation type="submission" date="2014-03" db="EMBL/GenBank/DDBJ databases">
        <title>Complete genome sequence of a deeply braunched marine Bacteroidia bacterium Draconibacterium orientale type strain FH5T.</title>
        <authorList>
            <person name="Li X."/>
            <person name="Wang X."/>
            <person name="Xie Z."/>
            <person name="Du Z."/>
            <person name="Chen G."/>
        </authorList>
    </citation>
    <scope>NUCLEOTIDE SEQUENCE [LARGE SCALE GENOMIC DNA]</scope>
    <source>
        <strain evidence="8 10">FH5</strain>
    </source>
</reference>
<keyword evidence="5" id="KW-0732">Signal</keyword>
<dbReference type="GO" id="GO:0004575">
    <property type="term" value="F:sucrose alpha-glucosidase activity"/>
    <property type="evidence" value="ECO:0007669"/>
    <property type="project" value="TreeGrafter"/>
</dbReference>
<feature type="domain" description="Glycosyl hydrolase family 32 N-terminal" evidence="6">
    <location>
        <begin position="46"/>
        <end position="356"/>
    </location>
</feature>
<evidence type="ECO:0000313" key="9">
    <source>
        <dbReference type="EMBL" id="SES90292.1"/>
    </source>
</evidence>
<dbReference type="KEGG" id="dori:FH5T_07700"/>
<dbReference type="OrthoDB" id="9759709at2"/>
<gene>
    <name evidence="8" type="ORF">FH5T_07700</name>
    <name evidence="9" type="ORF">SAMN05444285_10387</name>
</gene>
<dbReference type="PROSITE" id="PS00609">
    <property type="entry name" value="GLYCOSYL_HYDROL_F32"/>
    <property type="match status" value="1"/>
</dbReference>
<keyword evidence="10" id="KW-1185">Reference proteome</keyword>
<evidence type="ECO:0000256" key="1">
    <source>
        <dbReference type="ARBA" id="ARBA00009902"/>
    </source>
</evidence>
<dbReference type="eggNOG" id="COG1621">
    <property type="taxonomic scope" value="Bacteria"/>
</dbReference>
<dbReference type="GO" id="GO:0005737">
    <property type="term" value="C:cytoplasm"/>
    <property type="evidence" value="ECO:0007669"/>
    <property type="project" value="TreeGrafter"/>
</dbReference>
<dbReference type="InterPro" id="IPR001362">
    <property type="entry name" value="Glyco_hydro_32"/>
</dbReference>
<protein>
    <submittedName>
        <fullName evidence="9">Fructan beta-fructosidase</fullName>
    </submittedName>
    <submittedName>
        <fullName evidence="8">Glycosyl hydrolase family 32</fullName>
    </submittedName>
</protein>
<reference evidence="9 11" key="2">
    <citation type="submission" date="2016-10" db="EMBL/GenBank/DDBJ databases">
        <authorList>
            <person name="de Groot N.N."/>
        </authorList>
    </citation>
    <scope>NUCLEOTIDE SEQUENCE [LARGE SCALE GENOMIC DNA]</scope>
    <source>
        <strain evidence="9 11">DSM 25947</strain>
    </source>
</reference>
<evidence type="ECO:0000256" key="4">
    <source>
        <dbReference type="RuleBase" id="RU362110"/>
    </source>
</evidence>
<dbReference type="SUPFAM" id="SSF75005">
    <property type="entry name" value="Arabinanase/levansucrase/invertase"/>
    <property type="match status" value="1"/>
</dbReference>
<name>X5DEP6_9BACT</name>
<feature type="domain" description="Glycosyl hydrolase family 32 C-terminal" evidence="7">
    <location>
        <begin position="377"/>
        <end position="517"/>
    </location>
</feature>
<evidence type="ECO:0000259" key="7">
    <source>
        <dbReference type="Pfam" id="PF08244"/>
    </source>
</evidence>
<dbReference type="Proteomes" id="UP000023772">
    <property type="component" value="Chromosome"/>
</dbReference>
<dbReference type="GO" id="GO:0005987">
    <property type="term" value="P:sucrose catabolic process"/>
    <property type="evidence" value="ECO:0007669"/>
    <property type="project" value="TreeGrafter"/>
</dbReference>
<dbReference type="PROSITE" id="PS51257">
    <property type="entry name" value="PROKAR_LIPOPROTEIN"/>
    <property type="match status" value="1"/>
</dbReference>
<dbReference type="Proteomes" id="UP000181981">
    <property type="component" value="Unassembled WGS sequence"/>
</dbReference>
<dbReference type="EMBL" id="FOHT01000003">
    <property type="protein sequence ID" value="SES90292.1"/>
    <property type="molecule type" value="Genomic_DNA"/>
</dbReference>
<evidence type="ECO:0000256" key="2">
    <source>
        <dbReference type="ARBA" id="ARBA00022801"/>
    </source>
</evidence>
<keyword evidence="2 4" id="KW-0378">Hydrolase</keyword>
<dbReference type="EMBL" id="CP007451">
    <property type="protein sequence ID" value="AHW59514.1"/>
    <property type="molecule type" value="Genomic_DNA"/>
</dbReference>
<dbReference type="Pfam" id="PF08244">
    <property type="entry name" value="Glyco_hydro_32C"/>
    <property type="match status" value="1"/>
</dbReference>
<dbReference type="HOGENOM" id="CLU_001528_3_1_10"/>
<feature type="chain" id="PRO_5010514949" evidence="5">
    <location>
        <begin position="20"/>
        <end position="525"/>
    </location>
</feature>
<comment type="similarity">
    <text evidence="1 4">Belongs to the glycosyl hydrolase 32 family.</text>
</comment>
<feature type="signal peptide" evidence="5">
    <location>
        <begin position="1"/>
        <end position="19"/>
    </location>
</feature>
<dbReference type="CDD" id="cd18622">
    <property type="entry name" value="GH32_Inu-like"/>
    <property type="match status" value="1"/>
</dbReference>
<evidence type="ECO:0000313" key="10">
    <source>
        <dbReference type="Proteomes" id="UP000023772"/>
    </source>
</evidence>
<evidence type="ECO:0000256" key="5">
    <source>
        <dbReference type="SAM" id="SignalP"/>
    </source>
</evidence>
<keyword evidence="3 4" id="KW-0326">Glycosidase</keyword>
<dbReference type="SUPFAM" id="SSF49899">
    <property type="entry name" value="Concanavalin A-like lectins/glucanases"/>
    <property type="match status" value="1"/>
</dbReference>
<dbReference type="STRING" id="1168034.FH5T_07700"/>
<evidence type="ECO:0000313" key="11">
    <source>
        <dbReference type="Proteomes" id="UP000181981"/>
    </source>
</evidence>
<evidence type="ECO:0000256" key="3">
    <source>
        <dbReference type="ARBA" id="ARBA00023295"/>
    </source>
</evidence>
<dbReference type="Gene3D" id="2.60.120.560">
    <property type="entry name" value="Exo-inulinase, domain 1"/>
    <property type="match status" value="1"/>
</dbReference>
<dbReference type="InterPro" id="IPR018053">
    <property type="entry name" value="Glyco_hydro_32_AS"/>
</dbReference>
<dbReference type="AlphaFoldDB" id="X5DEP6"/>
<dbReference type="Gene3D" id="2.115.10.20">
    <property type="entry name" value="Glycosyl hydrolase domain, family 43"/>
    <property type="match status" value="1"/>
</dbReference>
<dbReference type="InterPro" id="IPR013189">
    <property type="entry name" value="Glyco_hydro_32_C"/>
</dbReference>
<evidence type="ECO:0000259" key="6">
    <source>
        <dbReference type="Pfam" id="PF00251"/>
    </source>
</evidence>
<proteinExistence type="inferred from homology"/>
<evidence type="ECO:0000313" key="8">
    <source>
        <dbReference type="EMBL" id="AHW59514.1"/>
    </source>
</evidence>
<dbReference type="InterPro" id="IPR013148">
    <property type="entry name" value="Glyco_hydro_32_N"/>
</dbReference>
<accession>X5DEP6</accession>
<dbReference type="InterPro" id="IPR013320">
    <property type="entry name" value="ConA-like_dom_sf"/>
</dbReference>
<dbReference type="InterPro" id="IPR023296">
    <property type="entry name" value="Glyco_hydro_beta-prop_sf"/>
</dbReference>
<dbReference type="SMART" id="SM00640">
    <property type="entry name" value="Glyco_32"/>
    <property type="match status" value="1"/>
</dbReference>
<organism evidence="9 11">
    <name type="scientific">Draconibacterium orientale</name>
    <dbReference type="NCBI Taxonomy" id="1168034"/>
    <lineage>
        <taxon>Bacteria</taxon>
        <taxon>Pseudomonadati</taxon>
        <taxon>Bacteroidota</taxon>
        <taxon>Bacteroidia</taxon>
        <taxon>Marinilabiliales</taxon>
        <taxon>Prolixibacteraceae</taxon>
        <taxon>Draconibacterium</taxon>
    </lineage>
</organism>
<dbReference type="PANTHER" id="PTHR42800">
    <property type="entry name" value="EXOINULINASE INUD (AFU_ORTHOLOGUE AFUA_5G00480)"/>
    <property type="match status" value="1"/>
</dbReference>